<dbReference type="Proteomes" id="UP000065521">
    <property type="component" value="Unassembled WGS sequence"/>
</dbReference>
<evidence type="ECO:0000313" key="11">
    <source>
        <dbReference type="Proteomes" id="UP000065521"/>
    </source>
</evidence>
<evidence type="ECO:0000256" key="1">
    <source>
        <dbReference type="ARBA" id="ARBA00001974"/>
    </source>
</evidence>
<accession>A0A102L932</accession>
<dbReference type="PANTHER" id="PTHR47470">
    <property type="entry name" value="CHOLESTEROL OXIDASE"/>
    <property type="match status" value="1"/>
</dbReference>
<comment type="caution">
    <text evidence="10">The sequence shown here is derived from an EMBL/GenBank/DDBJ whole genome shotgun (WGS) entry which is preliminary data.</text>
</comment>
<evidence type="ECO:0000256" key="3">
    <source>
        <dbReference type="ARBA" id="ARBA00022630"/>
    </source>
</evidence>
<gene>
    <name evidence="10" type="ORF">WI38_29370</name>
</gene>
<dbReference type="InterPro" id="IPR052542">
    <property type="entry name" value="Cholesterol_Oxidase"/>
</dbReference>
<keyword evidence="3" id="KW-0285">Flavoprotein</keyword>
<evidence type="ECO:0000256" key="8">
    <source>
        <dbReference type="SAM" id="MobiDB-lite"/>
    </source>
</evidence>
<sequence>MTDEALAQARSRKGVMSPAHRPPIAADDPMARRALVLAGGGMRVAYQAGAIKALFDEGLRFSHADGASGGTINLSALLSGVLPDELCARWRALPVKAFAALRPVTEYLHVADMSALGSASGLTEHVYPALGIAVDRIRAAIGIDGSFSVCCFDDKTVVPIPHPNLDLQRLVAAASLPIFMPAVMADGKTWTDAVWIKDANLMSCVERGARELWLVWCIGDTPAYHNGAFNQYVHMIEMSAVGALNGELAMIADINRRIALGETVFGHDQPIVLHVIKPEVPLPLDPDFYRGRIDAATLIDMGYRDARRTLRTGTSAPLDPTASAMREPGVGLGFRETMAGGFCLGATDPRAGERDGSAFVLTLHATIHIEDIAAFIDDPRHVGGLTGHIDFAPLGAAMPSESGVFGLFTPSGDPRLTYMVYEIGFRHEGRSYYLAGKKHVRIGSPFRMWSETTTLYTTLHEGCDASGKVIGAGVLHLGVPELVRLMGTVHATNARTSGQAANVVWRFFRFFASELWRTYVRRSPS</sequence>
<feature type="region of interest" description="Disordered" evidence="8">
    <location>
        <begin position="1"/>
        <end position="23"/>
    </location>
</feature>
<reference evidence="10 11" key="1">
    <citation type="submission" date="2015-11" db="EMBL/GenBank/DDBJ databases">
        <title>Expanding the genomic diversity of Burkholderia species for the development of highly accurate diagnostics.</title>
        <authorList>
            <person name="Sahl J."/>
            <person name="Keim P."/>
            <person name="Wagner D."/>
        </authorList>
    </citation>
    <scope>NUCLEOTIDE SEQUENCE [LARGE SCALE GENOMIC DNA]</scope>
    <source>
        <strain evidence="10 11">RF32-BP4</strain>
    </source>
</reference>
<dbReference type="GO" id="GO:0016042">
    <property type="term" value="P:lipid catabolic process"/>
    <property type="evidence" value="ECO:0007669"/>
    <property type="project" value="UniProtKB-UniRule"/>
</dbReference>
<feature type="domain" description="PNPLA" evidence="9">
    <location>
        <begin position="35"/>
        <end position="200"/>
    </location>
</feature>
<comment type="caution">
    <text evidence="7">Lacks conserved residue(s) required for the propagation of feature annotation.</text>
</comment>
<feature type="active site" description="Nucleophile" evidence="7">
    <location>
        <position position="68"/>
    </location>
</feature>
<evidence type="ECO:0000256" key="5">
    <source>
        <dbReference type="ARBA" id="ARBA00023002"/>
    </source>
</evidence>
<keyword evidence="7" id="KW-0442">Lipid degradation</keyword>
<name>A0A102L932_9BURK</name>
<dbReference type="PROSITE" id="PS51635">
    <property type="entry name" value="PNPLA"/>
    <property type="match status" value="1"/>
</dbReference>
<evidence type="ECO:0000256" key="4">
    <source>
        <dbReference type="ARBA" id="ARBA00022827"/>
    </source>
</evidence>
<dbReference type="AlphaFoldDB" id="A0A102L932"/>
<evidence type="ECO:0000256" key="2">
    <source>
        <dbReference type="ARBA" id="ARBA00010790"/>
    </source>
</evidence>
<keyword evidence="4" id="KW-0274">FAD</keyword>
<dbReference type="SUPFAM" id="SSF52151">
    <property type="entry name" value="FabD/lysophospholipase-like"/>
    <property type="match status" value="1"/>
</dbReference>
<dbReference type="Gene3D" id="3.40.1090.10">
    <property type="entry name" value="Cytosolic phospholipase A2 catalytic domain"/>
    <property type="match status" value="1"/>
</dbReference>
<dbReference type="EMBL" id="LOTN01000070">
    <property type="protein sequence ID" value="KUZ82284.1"/>
    <property type="molecule type" value="Genomic_DNA"/>
</dbReference>
<feature type="short sequence motif" description="GXSXG" evidence="7">
    <location>
        <begin position="66"/>
        <end position="70"/>
    </location>
</feature>
<dbReference type="InterPro" id="IPR002641">
    <property type="entry name" value="PNPLA_dom"/>
</dbReference>
<keyword evidence="7" id="KW-0378">Hydrolase</keyword>
<dbReference type="GO" id="GO:0016491">
    <property type="term" value="F:oxidoreductase activity"/>
    <property type="evidence" value="ECO:0007669"/>
    <property type="project" value="UniProtKB-KW"/>
</dbReference>
<evidence type="ECO:0000256" key="7">
    <source>
        <dbReference type="PROSITE-ProRule" id="PRU01161"/>
    </source>
</evidence>
<organism evidence="10 11">
    <name type="scientific">Burkholderia ubonensis</name>
    <dbReference type="NCBI Taxonomy" id="101571"/>
    <lineage>
        <taxon>Bacteria</taxon>
        <taxon>Pseudomonadati</taxon>
        <taxon>Pseudomonadota</taxon>
        <taxon>Betaproteobacteria</taxon>
        <taxon>Burkholderiales</taxon>
        <taxon>Burkholderiaceae</taxon>
        <taxon>Burkholderia</taxon>
        <taxon>Burkholderia cepacia complex</taxon>
    </lineage>
</organism>
<keyword evidence="5" id="KW-0560">Oxidoreductase</keyword>
<comment type="cofactor">
    <cofactor evidence="1">
        <name>FAD</name>
        <dbReference type="ChEBI" id="CHEBI:57692"/>
    </cofactor>
</comment>
<comment type="similarity">
    <text evidence="2">Belongs to the GMC oxidoreductase family.</text>
</comment>
<dbReference type="PANTHER" id="PTHR47470:SF1">
    <property type="entry name" value="FAD-DEPENDENT OXIDOREDUCTASE 2 FAD BINDING DOMAIN-CONTAINING PROTEIN"/>
    <property type="match status" value="1"/>
</dbReference>
<protein>
    <submittedName>
        <fullName evidence="10">Patatin</fullName>
    </submittedName>
</protein>
<dbReference type="GO" id="GO:0016787">
    <property type="term" value="F:hydrolase activity"/>
    <property type="evidence" value="ECO:0007669"/>
    <property type="project" value="UniProtKB-UniRule"/>
</dbReference>
<feature type="active site" description="Proton acceptor" evidence="7">
    <location>
        <position position="186"/>
    </location>
</feature>
<proteinExistence type="inferred from homology"/>
<keyword evidence="6 7" id="KW-0443">Lipid metabolism</keyword>
<evidence type="ECO:0000259" key="9">
    <source>
        <dbReference type="PROSITE" id="PS51635"/>
    </source>
</evidence>
<dbReference type="Pfam" id="PF01734">
    <property type="entry name" value="Patatin"/>
    <property type="match status" value="1"/>
</dbReference>
<dbReference type="InterPro" id="IPR016035">
    <property type="entry name" value="Acyl_Trfase/lysoPLipase"/>
</dbReference>
<evidence type="ECO:0000256" key="6">
    <source>
        <dbReference type="ARBA" id="ARBA00023098"/>
    </source>
</evidence>
<evidence type="ECO:0000313" key="10">
    <source>
        <dbReference type="EMBL" id="KUZ82284.1"/>
    </source>
</evidence>